<keyword evidence="4 9" id="KW-0808">Transferase</keyword>
<evidence type="ECO:0000256" key="5">
    <source>
        <dbReference type="ARBA" id="ARBA00022741"/>
    </source>
</evidence>
<comment type="similarity">
    <text evidence="2 9">Belongs to the gluconokinase GntK/GntV family.</text>
</comment>
<dbReference type="Proteomes" id="UP001195660">
    <property type="component" value="Unassembled WGS sequence"/>
</dbReference>
<dbReference type="InterPro" id="IPR027417">
    <property type="entry name" value="P-loop_NTPase"/>
</dbReference>
<dbReference type="NCBIfam" id="TIGR01313">
    <property type="entry name" value="therm_gnt_kin"/>
    <property type="match status" value="1"/>
</dbReference>
<dbReference type="PANTHER" id="PTHR43442:SF1">
    <property type="entry name" value="THERMORESISTANT GLUCONOKINASE"/>
    <property type="match status" value="1"/>
</dbReference>
<evidence type="ECO:0000256" key="7">
    <source>
        <dbReference type="ARBA" id="ARBA00022840"/>
    </source>
</evidence>
<evidence type="ECO:0000256" key="3">
    <source>
        <dbReference type="ARBA" id="ARBA00012054"/>
    </source>
</evidence>
<sequence length="171" mass="18600">MANTKIFVLMGVSGCGKSAVATQLAQKLGAAFLDGDFLHPRANIEKMASGQPLNDDDRAPWLAAINDAAFAMQRANPVSLIVCSALKKAYRDRLRQGNPNLAFLFLKGDFDLIEQRLIARQGHFQKSGMLASQFAALEVPGADENDVIEIDIAQPLDAVIEQAYQAILTRE</sequence>
<gene>
    <name evidence="10" type="primary">gntK</name>
    <name evidence="10" type="ORF">GM173_10620</name>
</gene>
<name>A0ABS2CD00_9NEIS</name>
<evidence type="ECO:0000256" key="1">
    <source>
        <dbReference type="ARBA" id="ARBA00004761"/>
    </source>
</evidence>
<dbReference type="NCBIfam" id="NF008583">
    <property type="entry name" value="PRK11545.1"/>
    <property type="match status" value="1"/>
</dbReference>
<dbReference type="RefSeq" id="WP_203571359.1">
    <property type="nucleotide sequence ID" value="NZ_WOFE01000004.1"/>
</dbReference>
<dbReference type="GO" id="GO:0046316">
    <property type="term" value="F:gluconokinase activity"/>
    <property type="evidence" value="ECO:0007669"/>
    <property type="project" value="UniProtKB-EC"/>
</dbReference>
<evidence type="ECO:0000256" key="4">
    <source>
        <dbReference type="ARBA" id="ARBA00022679"/>
    </source>
</evidence>
<organism evidence="10 11">
    <name type="scientific">Deefgea chitinilytica</name>
    <dbReference type="NCBI Taxonomy" id="570276"/>
    <lineage>
        <taxon>Bacteria</taxon>
        <taxon>Pseudomonadati</taxon>
        <taxon>Pseudomonadota</taxon>
        <taxon>Betaproteobacteria</taxon>
        <taxon>Neisseriales</taxon>
        <taxon>Chitinibacteraceae</taxon>
        <taxon>Deefgea</taxon>
    </lineage>
</organism>
<comment type="catalytic activity">
    <reaction evidence="8 9">
        <text>D-gluconate + ATP = 6-phospho-D-gluconate + ADP + H(+)</text>
        <dbReference type="Rhea" id="RHEA:19433"/>
        <dbReference type="ChEBI" id="CHEBI:15378"/>
        <dbReference type="ChEBI" id="CHEBI:18391"/>
        <dbReference type="ChEBI" id="CHEBI:30616"/>
        <dbReference type="ChEBI" id="CHEBI:58759"/>
        <dbReference type="ChEBI" id="CHEBI:456216"/>
        <dbReference type="EC" id="2.7.1.12"/>
    </reaction>
</comment>
<dbReference type="Pfam" id="PF13671">
    <property type="entry name" value="AAA_33"/>
    <property type="match status" value="1"/>
</dbReference>
<dbReference type="CDD" id="cd02021">
    <property type="entry name" value="GntK"/>
    <property type="match status" value="1"/>
</dbReference>
<keyword evidence="7 9" id="KW-0067">ATP-binding</keyword>
<comment type="pathway">
    <text evidence="1">Carbohydrate acid metabolism.</text>
</comment>
<evidence type="ECO:0000256" key="6">
    <source>
        <dbReference type="ARBA" id="ARBA00022777"/>
    </source>
</evidence>
<keyword evidence="6 9" id="KW-0418">Kinase</keyword>
<protein>
    <recommendedName>
        <fullName evidence="3 9">Gluconokinase</fullName>
        <ecNumber evidence="3 9">2.7.1.12</ecNumber>
    </recommendedName>
</protein>
<dbReference type="SUPFAM" id="SSF52540">
    <property type="entry name" value="P-loop containing nucleoside triphosphate hydrolases"/>
    <property type="match status" value="1"/>
</dbReference>
<dbReference type="EMBL" id="WOFE01000004">
    <property type="protein sequence ID" value="MBM5572027.1"/>
    <property type="molecule type" value="Genomic_DNA"/>
</dbReference>
<reference evidence="10 11" key="1">
    <citation type="submission" date="2019-11" db="EMBL/GenBank/DDBJ databases">
        <title>Novel Deefgea species.</title>
        <authorList>
            <person name="Han J.-H."/>
        </authorList>
    </citation>
    <scope>NUCLEOTIDE SEQUENCE [LARGE SCALE GENOMIC DNA]</scope>
    <source>
        <strain evidence="10 11">LMG 24817</strain>
    </source>
</reference>
<evidence type="ECO:0000313" key="11">
    <source>
        <dbReference type="Proteomes" id="UP001195660"/>
    </source>
</evidence>
<proteinExistence type="inferred from homology"/>
<evidence type="ECO:0000313" key="10">
    <source>
        <dbReference type="EMBL" id="MBM5572027.1"/>
    </source>
</evidence>
<evidence type="ECO:0000256" key="8">
    <source>
        <dbReference type="ARBA" id="ARBA00048090"/>
    </source>
</evidence>
<evidence type="ECO:0000256" key="9">
    <source>
        <dbReference type="RuleBase" id="RU363066"/>
    </source>
</evidence>
<dbReference type="EC" id="2.7.1.12" evidence="3 9"/>
<comment type="caution">
    <text evidence="10">The sequence shown here is derived from an EMBL/GenBank/DDBJ whole genome shotgun (WGS) entry which is preliminary data.</text>
</comment>
<keyword evidence="5 9" id="KW-0547">Nucleotide-binding</keyword>
<dbReference type="PANTHER" id="PTHR43442">
    <property type="entry name" value="GLUCONOKINASE-RELATED"/>
    <property type="match status" value="1"/>
</dbReference>
<evidence type="ECO:0000256" key="2">
    <source>
        <dbReference type="ARBA" id="ARBA00008420"/>
    </source>
</evidence>
<dbReference type="Gene3D" id="3.40.50.300">
    <property type="entry name" value="P-loop containing nucleotide triphosphate hydrolases"/>
    <property type="match status" value="1"/>
</dbReference>
<keyword evidence="11" id="KW-1185">Reference proteome</keyword>
<accession>A0ABS2CD00</accession>
<dbReference type="InterPro" id="IPR006001">
    <property type="entry name" value="Therm_gnt_kin"/>
</dbReference>